<dbReference type="AlphaFoldDB" id="A0A6J2TDS4"/>
<proteinExistence type="inferred from homology"/>
<evidence type="ECO:0000313" key="4">
    <source>
        <dbReference type="Proteomes" id="UP000504634"/>
    </source>
</evidence>
<dbReference type="Proteomes" id="UP000504634">
    <property type="component" value="Unplaced"/>
</dbReference>
<evidence type="ECO:0000313" key="5">
    <source>
        <dbReference type="RefSeq" id="XP_030374149.1"/>
    </source>
</evidence>
<dbReference type="PANTHER" id="PTHR12286">
    <property type="entry name" value="SACCHAROPINE DEHYDROGENASE-LIKE OXIDOREDUCTASE"/>
    <property type="match status" value="1"/>
</dbReference>
<dbReference type="OrthoDB" id="10268090at2759"/>
<gene>
    <name evidence="5" type="primary">LOC115623754</name>
</gene>
<dbReference type="Gene3D" id="3.40.50.720">
    <property type="entry name" value="NAD(P)-binding Rossmann-like Domain"/>
    <property type="match status" value="1"/>
</dbReference>
<dbReference type="GO" id="GO:0009247">
    <property type="term" value="P:glycolipid biosynthetic process"/>
    <property type="evidence" value="ECO:0007669"/>
    <property type="project" value="TreeGrafter"/>
</dbReference>
<dbReference type="GeneID" id="115623754"/>
<dbReference type="InterPro" id="IPR036291">
    <property type="entry name" value="NAD(P)-bd_dom_sf"/>
</dbReference>
<dbReference type="InterPro" id="IPR005097">
    <property type="entry name" value="Sacchrp_dh_NADP-bd"/>
</dbReference>
<sequence length="356" mass="39661">MSRKSKDRRRSTLENENSKADTENDSGKRNGSITKRDTHLKDADEEVSTEKPRKSTDRKRSTHEYENSKSAQTERSIDIIIFGATGALGSYTVLHATSVLQGFKWGIAGRSKRNLEAVLRNVRALTDQNCDDIPIIIADANDKEALFKMAQGCQLIINCCGPYEEHAPAVIEACIAAATHYIDASIEPCFLKQVRAQFHTDAESEKIYVITSCGFFSFVVDVGINFIERHFIGRVHTVEAYSQYCHLDSRRFVPLVNCATWNTIIATMANARELISDCNKYTAPTACVLSAITTNVRSVPKLCYRSPIGQSDVVTGVAIPQPLIDAQAVKASQDFISHNEDKPPIQFRNYITFPFV</sequence>
<comment type="similarity">
    <text evidence="1">Belongs to the saccharopine dehydrogenase family.</text>
</comment>
<keyword evidence="4" id="KW-1185">Reference proteome</keyword>
<evidence type="ECO:0000259" key="3">
    <source>
        <dbReference type="Pfam" id="PF03435"/>
    </source>
</evidence>
<organism evidence="4 5">
    <name type="scientific">Drosophila lebanonensis</name>
    <name type="common">Fruit fly</name>
    <name type="synonym">Scaptodrosophila lebanonensis</name>
    <dbReference type="NCBI Taxonomy" id="7225"/>
    <lineage>
        <taxon>Eukaryota</taxon>
        <taxon>Metazoa</taxon>
        <taxon>Ecdysozoa</taxon>
        <taxon>Arthropoda</taxon>
        <taxon>Hexapoda</taxon>
        <taxon>Insecta</taxon>
        <taxon>Pterygota</taxon>
        <taxon>Neoptera</taxon>
        <taxon>Endopterygota</taxon>
        <taxon>Diptera</taxon>
        <taxon>Brachycera</taxon>
        <taxon>Muscomorpha</taxon>
        <taxon>Ephydroidea</taxon>
        <taxon>Drosophilidae</taxon>
        <taxon>Scaptodrosophila</taxon>
    </lineage>
</organism>
<feature type="compositionally biased region" description="Basic and acidic residues" evidence="2">
    <location>
        <begin position="10"/>
        <end position="67"/>
    </location>
</feature>
<dbReference type="SUPFAM" id="SSF51735">
    <property type="entry name" value="NAD(P)-binding Rossmann-fold domains"/>
    <property type="match status" value="1"/>
</dbReference>
<evidence type="ECO:0000256" key="1">
    <source>
        <dbReference type="ARBA" id="ARBA00038048"/>
    </source>
</evidence>
<accession>A0A6J2TDS4</accession>
<reference evidence="5" key="1">
    <citation type="submission" date="2025-08" db="UniProtKB">
        <authorList>
            <consortium name="RefSeq"/>
        </authorList>
    </citation>
    <scope>IDENTIFICATION</scope>
    <source>
        <strain evidence="5">11010-0011.00</strain>
        <tissue evidence="5">Whole body</tissue>
    </source>
</reference>
<name>A0A6J2TDS4_DROLE</name>
<dbReference type="RefSeq" id="XP_030374149.1">
    <property type="nucleotide sequence ID" value="XM_030518289.1"/>
</dbReference>
<protein>
    <submittedName>
        <fullName evidence="5">Lipid droplet localized protein-like</fullName>
    </submittedName>
</protein>
<dbReference type="GO" id="GO:0005811">
    <property type="term" value="C:lipid droplet"/>
    <property type="evidence" value="ECO:0007669"/>
    <property type="project" value="TreeGrafter"/>
</dbReference>
<feature type="domain" description="Saccharopine dehydrogenase NADP binding" evidence="3">
    <location>
        <begin position="79"/>
        <end position="204"/>
    </location>
</feature>
<dbReference type="GO" id="GO:0005739">
    <property type="term" value="C:mitochondrion"/>
    <property type="evidence" value="ECO:0007669"/>
    <property type="project" value="TreeGrafter"/>
</dbReference>
<evidence type="ECO:0000256" key="2">
    <source>
        <dbReference type="SAM" id="MobiDB-lite"/>
    </source>
</evidence>
<dbReference type="PANTHER" id="PTHR12286:SF5">
    <property type="entry name" value="SACCHAROPINE DEHYDROGENASE-LIKE OXIDOREDUCTASE"/>
    <property type="match status" value="1"/>
</dbReference>
<dbReference type="GO" id="GO:0005886">
    <property type="term" value="C:plasma membrane"/>
    <property type="evidence" value="ECO:0007669"/>
    <property type="project" value="TreeGrafter"/>
</dbReference>
<dbReference type="Pfam" id="PF03435">
    <property type="entry name" value="Sacchrp_dh_NADP"/>
    <property type="match status" value="1"/>
</dbReference>
<dbReference type="InterPro" id="IPR051276">
    <property type="entry name" value="Saccharopine_DH-like_oxidrdct"/>
</dbReference>
<feature type="region of interest" description="Disordered" evidence="2">
    <location>
        <begin position="1"/>
        <end position="70"/>
    </location>
</feature>